<evidence type="ECO:0000256" key="2">
    <source>
        <dbReference type="ARBA" id="ARBA00022737"/>
    </source>
</evidence>
<dbReference type="InterPro" id="IPR036772">
    <property type="entry name" value="SRCR-like_dom_sf"/>
</dbReference>
<feature type="non-terminal residue" evidence="7">
    <location>
        <position position="178"/>
    </location>
</feature>
<dbReference type="Pfam" id="PF00530">
    <property type="entry name" value="SRCR"/>
    <property type="match status" value="2"/>
</dbReference>
<dbReference type="AlphaFoldDB" id="A0A7L4KQU3"/>
<accession>A0A7L4KQU3</accession>
<keyword evidence="2" id="KW-0677">Repeat</keyword>
<feature type="domain" description="SRCR" evidence="6">
    <location>
        <begin position="1"/>
        <end position="92"/>
    </location>
</feature>
<keyword evidence="1" id="KW-0732">Signal</keyword>
<feature type="domain" description="SRCR" evidence="6">
    <location>
        <begin position="134"/>
        <end position="178"/>
    </location>
</feature>
<dbReference type="Gene3D" id="3.10.250.10">
    <property type="entry name" value="SRCR-like domain"/>
    <property type="match status" value="2"/>
</dbReference>
<dbReference type="PROSITE" id="PS00420">
    <property type="entry name" value="SRCR_1"/>
    <property type="match status" value="1"/>
</dbReference>
<dbReference type="EMBL" id="VWPU01004239">
    <property type="protein sequence ID" value="NXY55218.1"/>
    <property type="molecule type" value="Genomic_DNA"/>
</dbReference>
<name>A0A7L4KQU3_9CORV</name>
<evidence type="ECO:0000256" key="4">
    <source>
        <dbReference type="ARBA" id="ARBA00023180"/>
    </source>
</evidence>
<dbReference type="Proteomes" id="UP000576729">
    <property type="component" value="Unassembled WGS sequence"/>
</dbReference>
<comment type="caution">
    <text evidence="7">The sequence shown here is derived from an EMBL/GenBank/DDBJ whole genome shotgun (WGS) entry which is preliminary data.</text>
</comment>
<sequence>CEGRVELYDGSVWGTVCDDQWDLRDAQVVCRQLGCGRPVDAPRGARFGLGSGRIFLDDVQCRGDEPSLQMCRHNGWGVHNCGHVEDASVICAGEGPADLPQYSWGTGSCECGSCGCRVGVTPTHRVCRVPGASVRLSGGRNGCEGRVELYDGSAWGTVCDDQWDLRDAQVVCRQLGCG</sequence>
<keyword evidence="8" id="KW-1185">Reference proteome</keyword>
<evidence type="ECO:0000256" key="5">
    <source>
        <dbReference type="PROSITE-ProRule" id="PRU00196"/>
    </source>
</evidence>
<feature type="non-terminal residue" evidence="7">
    <location>
        <position position="1"/>
    </location>
</feature>
<feature type="disulfide bond" evidence="5">
    <location>
        <begin position="61"/>
        <end position="71"/>
    </location>
</feature>
<evidence type="ECO:0000259" key="6">
    <source>
        <dbReference type="PROSITE" id="PS50287"/>
    </source>
</evidence>
<dbReference type="PANTHER" id="PTHR19331:SF465">
    <property type="entry name" value="EGG PEPTIDE SPERACT RECEPTOR"/>
    <property type="match status" value="1"/>
</dbReference>
<dbReference type="FunFam" id="3.10.250.10:FF:000006">
    <property type="entry name" value="neurotrypsin isoform X2"/>
    <property type="match status" value="1"/>
</dbReference>
<evidence type="ECO:0000313" key="7">
    <source>
        <dbReference type="EMBL" id="NXY55218.1"/>
    </source>
</evidence>
<evidence type="ECO:0000313" key="8">
    <source>
        <dbReference type="Proteomes" id="UP000576729"/>
    </source>
</evidence>
<evidence type="ECO:0000256" key="1">
    <source>
        <dbReference type="ARBA" id="ARBA00022729"/>
    </source>
</evidence>
<proteinExistence type="predicted"/>
<gene>
    <name evidence="7" type="primary">Dmbt1_0</name>
    <name evidence="7" type="ORF">CALWIL_R03232</name>
</gene>
<dbReference type="SUPFAM" id="SSF56487">
    <property type="entry name" value="SRCR-like"/>
    <property type="match status" value="2"/>
</dbReference>
<feature type="disulfide bond" evidence="5">
    <location>
        <begin position="17"/>
        <end position="81"/>
    </location>
</feature>
<dbReference type="PRINTS" id="PR00258">
    <property type="entry name" value="SPERACTRCPTR"/>
</dbReference>
<comment type="caution">
    <text evidence="5">Lacks conserved residue(s) required for the propagation of feature annotation.</text>
</comment>
<dbReference type="GO" id="GO:0016020">
    <property type="term" value="C:membrane"/>
    <property type="evidence" value="ECO:0007669"/>
    <property type="project" value="InterPro"/>
</dbReference>
<keyword evidence="4" id="KW-0325">Glycoprotein</keyword>
<dbReference type="InterPro" id="IPR001190">
    <property type="entry name" value="SRCR"/>
</dbReference>
<evidence type="ECO:0000256" key="3">
    <source>
        <dbReference type="ARBA" id="ARBA00023157"/>
    </source>
</evidence>
<keyword evidence="3 5" id="KW-1015">Disulfide bond</keyword>
<protein>
    <submittedName>
        <fullName evidence="7">DMBT1 protein</fullName>
    </submittedName>
</protein>
<reference evidence="7 8" key="1">
    <citation type="submission" date="2019-09" db="EMBL/GenBank/DDBJ databases">
        <title>Bird 10,000 Genomes (B10K) Project - Family phase.</title>
        <authorList>
            <person name="Zhang G."/>
        </authorList>
    </citation>
    <scope>NUCLEOTIDE SEQUENCE [LARGE SCALE GENOMIC DNA]</scope>
    <source>
        <strain evidence="7">B10K-OTA-212792</strain>
        <tissue evidence="7">Blood</tissue>
    </source>
</reference>
<dbReference type="PROSITE" id="PS50287">
    <property type="entry name" value="SRCR_2"/>
    <property type="match status" value="2"/>
</dbReference>
<dbReference type="PANTHER" id="PTHR19331">
    <property type="entry name" value="SCAVENGER RECEPTOR DOMAIN-CONTAINING"/>
    <property type="match status" value="1"/>
</dbReference>
<dbReference type="SMART" id="SM00202">
    <property type="entry name" value="SR"/>
    <property type="match status" value="1"/>
</dbReference>
<organism evidence="7 8">
    <name type="scientific">Callaeas wilsoni</name>
    <name type="common">North Island kokako</name>
    <dbReference type="NCBI Taxonomy" id="1347786"/>
    <lineage>
        <taxon>Eukaryota</taxon>
        <taxon>Metazoa</taxon>
        <taxon>Chordata</taxon>
        <taxon>Craniata</taxon>
        <taxon>Vertebrata</taxon>
        <taxon>Euteleostomi</taxon>
        <taxon>Archelosauria</taxon>
        <taxon>Archosauria</taxon>
        <taxon>Dinosauria</taxon>
        <taxon>Saurischia</taxon>
        <taxon>Theropoda</taxon>
        <taxon>Coelurosauria</taxon>
        <taxon>Aves</taxon>
        <taxon>Neognathae</taxon>
        <taxon>Neoaves</taxon>
        <taxon>Telluraves</taxon>
        <taxon>Australaves</taxon>
        <taxon>Passeriformes</taxon>
        <taxon>Corvoidea</taxon>
        <taxon>Callaeidae</taxon>
        <taxon>Callaeas</taxon>
    </lineage>
</organism>
<feature type="disulfide bond" evidence="5">
    <location>
        <begin position="30"/>
        <end position="91"/>
    </location>
</feature>